<reference evidence="1 2" key="1">
    <citation type="submission" date="2020-01" db="EMBL/GenBank/DDBJ databases">
        <title>Leptobacterium flavescens.</title>
        <authorList>
            <person name="Wang G."/>
        </authorList>
    </citation>
    <scope>NUCLEOTIDE SEQUENCE [LARGE SCALE GENOMIC DNA]</scope>
    <source>
        <strain evidence="1 2">KCTC 22160</strain>
    </source>
</reference>
<dbReference type="EMBL" id="JAABOO010000001">
    <property type="protein sequence ID" value="NER12983.1"/>
    <property type="molecule type" value="Genomic_DNA"/>
</dbReference>
<protein>
    <submittedName>
        <fullName evidence="1">Uncharacterized protein</fullName>
    </submittedName>
</protein>
<gene>
    <name evidence="1" type="ORF">GWK08_06000</name>
</gene>
<comment type="caution">
    <text evidence="1">The sequence shown here is derived from an EMBL/GenBank/DDBJ whole genome shotgun (WGS) entry which is preliminary data.</text>
</comment>
<sequence length="1646" mass="181606">MNKTRFSHKVIAVFLTLNFLQTFVPYNMLLASNSGPIAPEAAGFEPVDATDMVSLLSGDLSYVLPLLNVPSPEGGYPLALSYHGGVAVDQEASWVGLGWNVNPGAINRSVNGYPDDWNAGKFTERFYDAGGTETTHSFRANYTSLASGQSFGLSVSHNSNKGFGGSVSYSNSALGVGGSLGTDGFSIRSGAFKFSSNDGFGIDLGTLSYDKRGLGVTVGGNIGLGEGGKHGSVGLGFSFFTKAEPTANLSYAGTSQGKNYSIDLNLSSSGVGISGGIGASEAGVNIGFQQAVSANDYNYKRTGWGFFIPIPAIVNGDVQGLYTIGFSKQKIRWALNSSKNSFVSGVLNLNQARNQVGKYKCEVYTISPPETEVHTTTFFVNSEAECDCSLVGTLPIGDTCDGTNVEFVQQGDSFMDINEVGITNASAELKYNNAVFPAYDGYRVDAQGLSGNMRPKIYENGALMGLSRDYKSIFDYTLNYKLPLSGSTQSSYTDFENDIYFTFDNEYSSSLNINPVTFQNNTNSNDIFDYLNLSSADTQASRKKDGRFVQVFTNEEINNDIAQQKGLLLPVNNEPKPFDTEDGIGGYKITSPDGKTYHYSLPVYNHETLTRTIGVVDKPERESYFEKRQLKPYATHWLLTAVTGPDYIKSDATRDYPDESDLGYWVRFDYGKWSDAYVWKTPYGEDYTVSDEDEDIKTKVHGRKQIYYLDKVKTRTHTALFVKNIRQDNKSEDWTYQAVGLAKFPSASEFDTPQFSIPSQNSLRLEKVVLVKNEDDNTSKASGSNLANTGSVNITYNGEKTETASYNMEDKVLDVNDNIQNALNKAIKVIDFGAHYSYDLATNSPNASSGRLTLNGVSFKGKSGVQLLPSYTFEYDDSYDFNIDKKNEWGYHIDKPEVWSLNKVITPTGGQIIINYENDEVKSSIPTQEVSFNNETTGEYSARFNGTIIENGQVYGRYLVETNGQINLLNSTVKNISHDQQTCQGDNNNGTETIVEYDGPGTVLSGNNGIFTIKTTNPINYQIDPFTDCSGSGYHDDLIIKMEIGSSVQTGGGIRVNSISTVDEENRTYTIGYNYNDPNTGQTSGVVSYIPFAKGADETVPYGSELPPPIPMYEYVSVENVLGTYNSSSNILTKTVHKFKVLDLKDVQDIKFGDLFEITSQTNFDVHNSAQNKDVEAKSINVKDNFSCIGQILEISSYNSFGQLISKTVNDYASTDEITKGISQESFQTYKEVDYASGNLKDEWLLNASTKIIYPSVLKSTTITQGGYTTTTYFDKHDDITGQLLETRVYGSDGRAFKTEIVPAYTKYSDMGSKVDNISNKNMLTQATASYNYLFDPNDVPDPWKEIGVGITTWKSWNNDVWRKHRTYTWKGSLNADGTFQNYSDNFNWATSATSQTSDWQKISEISKYDNYSMILETIDINGNALATKMGDNDTKIFAVGNAGYDEIFYSGAEDPIGNNFSGEVYKAGAAIVDDTKMHSGKSSVRISANVKAFAAIPKTTGNYRVSVWVEKTNYSTTRVKTGSQTISYNEGEKVIAGNWVQLNFDVPVTANQEVYITTISGTAYYDDFRMHPVRSSMTTYVYNEWNELTHILGTNNLGTKYEYDDEGRLIRTYVEVVDIGSIVGGFKKISENTYRYQRGSEIGGN</sequence>
<dbReference type="Proteomes" id="UP000468581">
    <property type="component" value="Unassembled WGS sequence"/>
</dbReference>
<evidence type="ECO:0000313" key="1">
    <source>
        <dbReference type="EMBL" id="NER12983.1"/>
    </source>
</evidence>
<keyword evidence="2" id="KW-1185">Reference proteome</keyword>
<proteinExistence type="predicted"/>
<accession>A0A6P0UQ15</accession>
<evidence type="ECO:0000313" key="2">
    <source>
        <dbReference type="Proteomes" id="UP000468581"/>
    </source>
</evidence>
<dbReference type="RefSeq" id="WP_163605987.1">
    <property type="nucleotide sequence ID" value="NZ_JAABOO010000001.1"/>
</dbReference>
<name>A0A6P0UQ15_9FLAO</name>
<organism evidence="1 2">
    <name type="scientific">Leptobacterium flavescens</name>
    <dbReference type="NCBI Taxonomy" id="472055"/>
    <lineage>
        <taxon>Bacteria</taxon>
        <taxon>Pseudomonadati</taxon>
        <taxon>Bacteroidota</taxon>
        <taxon>Flavobacteriia</taxon>
        <taxon>Flavobacteriales</taxon>
        <taxon>Flavobacteriaceae</taxon>
        <taxon>Leptobacterium</taxon>
    </lineage>
</organism>